<evidence type="ECO:0000256" key="1">
    <source>
        <dbReference type="SAM" id="Phobius"/>
    </source>
</evidence>
<dbReference type="EMBL" id="JABAIL010000004">
    <property type="protein sequence ID" value="NLR92666.1"/>
    <property type="molecule type" value="Genomic_DNA"/>
</dbReference>
<feature type="transmembrane region" description="Helical" evidence="1">
    <location>
        <begin position="307"/>
        <end position="330"/>
    </location>
</feature>
<sequence length="345" mass="40036">MKYLSKGKRDRVISINKKTNEVTYLPHTKTRSLNNPEEKVQLETYLKLIYDYNYPAEYVRVCVPVKMGSSTKEADIITYNDMEGLEPFMIVECKKKGVSSSVFEGAIDQGFSYASAILAKFVWTTDGKQDTYHEVIPTKIGERTKNILPSPPPFKKSDSFLYSTKKNIYRLAKAPFKVLSHFFKRPCIKNAMIYNAIILGLMFIFSKVIMENIHQILAIPFIKNLWVNHHMDFSWMYYFISFTSVFITIIVSSIVGLLNTNKKGRIKLKQAIFLSLFLVIPVWFAGSEFTKSWWNWQHFTTMKYQPWLFLGPQLAISPIQILLFAGILSLSKPKKNTRHYKRLAK</sequence>
<keyword evidence="4" id="KW-1185">Reference proteome</keyword>
<proteinExistence type="predicted"/>
<feature type="transmembrane region" description="Helical" evidence="1">
    <location>
        <begin position="191"/>
        <end position="210"/>
    </location>
</feature>
<comment type="caution">
    <text evidence="3">The sequence shown here is derived from an EMBL/GenBank/DDBJ whole genome shotgun (WGS) entry which is preliminary data.</text>
</comment>
<name>A0A7X8SM40_9BACT</name>
<feature type="transmembrane region" description="Helical" evidence="1">
    <location>
        <begin position="270"/>
        <end position="287"/>
    </location>
</feature>
<keyword evidence="1" id="KW-1133">Transmembrane helix</keyword>
<dbReference type="Pfam" id="PF13588">
    <property type="entry name" value="HSDR_N_2"/>
    <property type="match status" value="1"/>
</dbReference>
<keyword evidence="1" id="KW-0812">Transmembrane</keyword>
<gene>
    <name evidence="3" type="ORF">HGP29_15715</name>
</gene>
<evidence type="ECO:0000313" key="4">
    <source>
        <dbReference type="Proteomes" id="UP000585050"/>
    </source>
</evidence>
<dbReference type="InterPro" id="IPR029464">
    <property type="entry name" value="HSDR_N"/>
</dbReference>
<protein>
    <submittedName>
        <fullName evidence="3">Type I restriction enzyme HsdR N-terminal domain-containing protein</fullName>
    </submittedName>
</protein>
<dbReference type="AlphaFoldDB" id="A0A7X8SM40"/>
<dbReference type="RefSeq" id="WP_168883371.1">
    <property type="nucleotide sequence ID" value="NZ_JABAIL010000004.1"/>
</dbReference>
<accession>A0A7X8SM40</accession>
<organism evidence="3 4">
    <name type="scientific">Flammeovirga agarivorans</name>
    <dbReference type="NCBI Taxonomy" id="2726742"/>
    <lineage>
        <taxon>Bacteria</taxon>
        <taxon>Pseudomonadati</taxon>
        <taxon>Bacteroidota</taxon>
        <taxon>Cytophagia</taxon>
        <taxon>Cytophagales</taxon>
        <taxon>Flammeovirgaceae</taxon>
        <taxon>Flammeovirga</taxon>
    </lineage>
</organism>
<feature type="transmembrane region" description="Helical" evidence="1">
    <location>
        <begin position="235"/>
        <end position="258"/>
    </location>
</feature>
<feature type="domain" description="Type I restriction enzyme R protein N-terminal" evidence="2">
    <location>
        <begin position="36"/>
        <end position="135"/>
    </location>
</feature>
<evidence type="ECO:0000313" key="3">
    <source>
        <dbReference type="EMBL" id="NLR92666.1"/>
    </source>
</evidence>
<keyword evidence="1" id="KW-0472">Membrane</keyword>
<reference evidence="3 4" key="1">
    <citation type="submission" date="2020-04" db="EMBL/GenBank/DDBJ databases">
        <title>Flammeovirga sp. SR4, a novel species isolated from seawater.</title>
        <authorList>
            <person name="Wang X."/>
        </authorList>
    </citation>
    <scope>NUCLEOTIDE SEQUENCE [LARGE SCALE GENOMIC DNA]</scope>
    <source>
        <strain evidence="3 4">SR4</strain>
    </source>
</reference>
<dbReference type="Proteomes" id="UP000585050">
    <property type="component" value="Unassembled WGS sequence"/>
</dbReference>
<evidence type="ECO:0000259" key="2">
    <source>
        <dbReference type="Pfam" id="PF13588"/>
    </source>
</evidence>